<protein>
    <recommendedName>
        <fullName evidence="4 12">4-hydroxy-tetrahydrodipicolinate synthase</fullName>
        <ecNumber evidence="4 12">4.3.3.7</ecNumber>
    </recommendedName>
</protein>
<evidence type="ECO:0000313" key="13">
    <source>
        <dbReference type="EMBL" id="PZP56237.1"/>
    </source>
</evidence>
<dbReference type="PANTHER" id="PTHR12128:SF66">
    <property type="entry name" value="4-HYDROXY-2-OXOGLUTARATE ALDOLASE, MITOCHONDRIAL"/>
    <property type="match status" value="1"/>
</dbReference>
<dbReference type="SMART" id="SM01130">
    <property type="entry name" value="DHDPS"/>
    <property type="match status" value="1"/>
</dbReference>
<feature type="non-terminal residue" evidence="13">
    <location>
        <position position="1"/>
    </location>
</feature>
<evidence type="ECO:0000313" key="14">
    <source>
        <dbReference type="Proteomes" id="UP000249739"/>
    </source>
</evidence>
<dbReference type="SUPFAM" id="SSF51569">
    <property type="entry name" value="Aldolase"/>
    <property type="match status" value="1"/>
</dbReference>
<comment type="catalytic activity">
    <reaction evidence="11">
        <text>L-aspartate 4-semialdehyde + pyruvate = (2S,4S)-4-hydroxy-2,3,4,5-tetrahydrodipicolinate + H2O + H(+)</text>
        <dbReference type="Rhea" id="RHEA:34171"/>
        <dbReference type="ChEBI" id="CHEBI:15361"/>
        <dbReference type="ChEBI" id="CHEBI:15377"/>
        <dbReference type="ChEBI" id="CHEBI:15378"/>
        <dbReference type="ChEBI" id="CHEBI:67139"/>
        <dbReference type="ChEBI" id="CHEBI:537519"/>
        <dbReference type="EC" id="4.3.3.7"/>
    </reaction>
</comment>
<organism evidence="13 14">
    <name type="scientific">Micavibrio aeruginosavorus</name>
    <dbReference type="NCBI Taxonomy" id="349221"/>
    <lineage>
        <taxon>Bacteria</taxon>
        <taxon>Pseudomonadati</taxon>
        <taxon>Bdellovibrionota</taxon>
        <taxon>Bdellovibrionia</taxon>
        <taxon>Bdellovibrionales</taxon>
        <taxon>Pseudobdellovibrionaceae</taxon>
        <taxon>Micavibrio</taxon>
    </lineage>
</organism>
<comment type="pathway">
    <text evidence="2">Amino-acid biosynthesis; L-lysine biosynthesis via DAP pathway; (S)-tetrahydrodipicolinate from L-aspartate: step 3/4.</text>
</comment>
<evidence type="ECO:0000256" key="5">
    <source>
        <dbReference type="ARBA" id="ARBA00022490"/>
    </source>
</evidence>
<comment type="caution">
    <text evidence="13">The sequence shown here is derived from an EMBL/GenBank/DDBJ whole genome shotgun (WGS) entry which is preliminary data.</text>
</comment>
<dbReference type="EMBL" id="QFOT01000033">
    <property type="protein sequence ID" value="PZP56237.1"/>
    <property type="molecule type" value="Genomic_DNA"/>
</dbReference>
<keyword evidence="6" id="KW-0028">Amino-acid biosynthesis</keyword>
<evidence type="ECO:0000256" key="6">
    <source>
        <dbReference type="ARBA" id="ARBA00022605"/>
    </source>
</evidence>
<keyword evidence="5" id="KW-0963">Cytoplasm</keyword>
<evidence type="ECO:0000256" key="7">
    <source>
        <dbReference type="ARBA" id="ARBA00022915"/>
    </source>
</evidence>
<dbReference type="UniPathway" id="UPA00034">
    <property type="reaction ID" value="UER00017"/>
</dbReference>
<comment type="function">
    <text evidence="1">Catalyzes the condensation of (S)-aspartate-beta-semialdehyde [(S)-ASA] and pyruvate to 4-hydroxy-tetrahydrodipicolinate (HTPA).</text>
</comment>
<dbReference type="CDD" id="cd00950">
    <property type="entry name" value="DHDPS"/>
    <property type="match status" value="1"/>
</dbReference>
<dbReference type="GO" id="GO:0005829">
    <property type="term" value="C:cytosol"/>
    <property type="evidence" value="ECO:0007669"/>
    <property type="project" value="TreeGrafter"/>
</dbReference>
<dbReference type="NCBIfam" id="TIGR00674">
    <property type="entry name" value="dapA"/>
    <property type="match status" value="1"/>
</dbReference>
<evidence type="ECO:0000256" key="1">
    <source>
        <dbReference type="ARBA" id="ARBA00003294"/>
    </source>
</evidence>
<evidence type="ECO:0000256" key="4">
    <source>
        <dbReference type="ARBA" id="ARBA00012086"/>
    </source>
</evidence>
<keyword evidence="8" id="KW-0457">Lysine biosynthesis</keyword>
<name>A0A2W5FQY1_9BACT</name>
<dbReference type="Proteomes" id="UP000249739">
    <property type="component" value="Unassembled WGS sequence"/>
</dbReference>
<evidence type="ECO:0000256" key="11">
    <source>
        <dbReference type="ARBA" id="ARBA00047836"/>
    </source>
</evidence>
<reference evidence="13 14" key="1">
    <citation type="submission" date="2017-08" db="EMBL/GenBank/DDBJ databases">
        <title>Infants hospitalized years apart are colonized by the same room-sourced microbial strains.</title>
        <authorList>
            <person name="Brooks B."/>
            <person name="Olm M.R."/>
            <person name="Firek B.A."/>
            <person name="Baker R."/>
            <person name="Thomas B.C."/>
            <person name="Morowitz M.J."/>
            <person name="Banfield J.F."/>
        </authorList>
    </citation>
    <scope>NUCLEOTIDE SEQUENCE [LARGE SCALE GENOMIC DNA]</scope>
    <source>
        <strain evidence="13">S2_006_000_R2_64</strain>
    </source>
</reference>
<dbReference type="Gene3D" id="3.20.20.70">
    <property type="entry name" value="Aldolase class I"/>
    <property type="match status" value="1"/>
</dbReference>
<accession>A0A2W5FQY1</accession>
<evidence type="ECO:0000256" key="12">
    <source>
        <dbReference type="NCBIfam" id="TIGR00674"/>
    </source>
</evidence>
<dbReference type="GO" id="GO:0009089">
    <property type="term" value="P:lysine biosynthetic process via diaminopimelate"/>
    <property type="evidence" value="ECO:0007669"/>
    <property type="project" value="UniProtKB-UniRule"/>
</dbReference>
<dbReference type="GO" id="GO:0008840">
    <property type="term" value="F:4-hydroxy-tetrahydrodipicolinate synthase activity"/>
    <property type="evidence" value="ECO:0007669"/>
    <property type="project" value="UniProtKB-UniRule"/>
</dbReference>
<dbReference type="AlphaFoldDB" id="A0A2W5FQY1"/>
<dbReference type="HAMAP" id="MF_00418">
    <property type="entry name" value="DapA"/>
    <property type="match status" value="1"/>
</dbReference>
<keyword evidence="9" id="KW-0456">Lyase</keyword>
<dbReference type="PROSITE" id="PS00666">
    <property type="entry name" value="DHDPS_2"/>
    <property type="match status" value="1"/>
</dbReference>
<evidence type="ECO:0000256" key="8">
    <source>
        <dbReference type="ARBA" id="ARBA00023154"/>
    </source>
</evidence>
<evidence type="ECO:0000256" key="2">
    <source>
        <dbReference type="ARBA" id="ARBA00005120"/>
    </source>
</evidence>
<sequence>TREAIELSLIAQNAKADALLTVTPYYNKPTQDGIYAHFKAIHDSTDLPIILYNVPSRTVVEICVETVLRLAELPRIVGIKDATSDTGRTTLIRSQVKDNFSILSGEDALAGAFLAQGADGCISVTSNVAPRLCAELQNAWIANNRARFEEVQTKLAPLNKALFCESNPTPVKYAVSRLGLASDEVRLPLLAASASARKAVEDAMIKAGLAV</sequence>
<dbReference type="InterPro" id="IPR002220">
    <property type="entry name" value="DapA-like"/>
</dbReference>
<proteinExistence type="inferred from homology"/>
<dbReference type="EC" id="4.3.3.7" evidence="4 12"/>
<dbReference type="PRINTS" id="PR00146">
    <property type="entry name" value="DHPICSNTHASE"/>
</dbReference>
<dbReference type="GO" id="GO:0019877">
    <property type="term" value="P:diaminopimelate biosynthetic process"/>
    <property type="evidence" value="ECO:0007669"/>
    <property type="project" value="UniProtKB-KW"/>
</dbReference>
<evidence type="ECO:0000256" key="3">
    <source>
        <dbReference type="ARBA" id="ARBA00007592"/>
    </source>
</evidence>
<comment type="similarity">
    <text evidence="3">Belongs to the DapA family.</text>
</comment>
<dbReference type="PANTHER" id="PTHR12128">
    <property type="entry name" value="DIHYDRODIPICOLINATE SYNTHASE"/>
    <property type="match status" value="1"/>
</dbReference>
<keyword evidence="7" id="KW-0220">Diaminopimelate biosynthesis</keyword>
<keyword evidence="10" id="KW-0704">Schiff base</keyword>
<evidence type="ECO:0000256" key="9">
    <source>
        <dbReference type="ARBA" id="ARBA00023239"/>
    </source>
</evidence>
<dbReference type="InterPro" id="IPR020625">
    <property type="entry name" value="Schiff_base-form_aldolases_AS"/>
</dbReference>
<evidence type="ECO:0000256" key="10">
    <source>
        <dbReference type="ARBA" id="ARBA00023270"/>
    </source>
</evidence>
<dbReference type="InterPro" id="IPR013785">
    <property type="entry name" value="Aldolase_TIM"/>
</dbReference>
<dbReference type="InterPro" id="IPR005263">
    <property type="entry name" value="DapA"/>
</dbReference>
<gene>
    <name evidence="13" type="primary">dapA</name>
    <name evidence="13" type="ORF">DI586_04455</name>
</gene>
<dbReference type="Pfam" id="PF00701">
    <property type="entry name" value="DHDPS"/>
    <property type="match status" value="1"/>
</dbReference>